<dbReference type="EMBL" id="JBHUFV010000047">
    <property type="protein sequence ID" value="MFD1935727.1"/>
    <property type="molecule type" value="Genomic_DNA"/>
</dbReference>
<organism evidence="1 2">
    <name type="scientific">Nonomuraea mangrovi</name>
    <dbReference type="NCBI Taxonomy" id="2316207"/>
    <lineage>
        <taxon>Bacteria</taxon>
        <taxon>Bacillati</taxon>
        <taxon>Actinomycetota</taxon>
        <taxon>Actinomycetes</taxon>
        <taxon>Streptosporangiales</taxon>
        <taxon>Streptosporangiaceae</taxon>
        <taxon>Nonomuraea</taxon>
    </lineage>
</organism>
<name>A0ABW4T435_9ACTN</name>
<proteinExistence type="predicted"/>
<dbReference type="Proteomes" id="UP001597368">
    <property type="component" value="Unassembled WGS sequence"/>
</dbReference>
<evidence type="ECO:0000313" key="2">
    <source>
        <dbReference type="Proteomes" id="UP001597368"/>
    </source>
</evidence>
<reference evidence="2" key="1">
    <citation type="journal article" date="2019" name="Int. J. Syst. Evol. Microbiol.">
        <title>The Global Catalogue of Microorganisms (GCM) 10K type strain sequencing project: providing services to taxonomists for standard genome sequencing and annotation.</title>
        <authorList>
            <consortium name="The Broad Institute Genomics Platform"/>
            <consortium name="The Broad Institute Genome Sequencing Center for Infectious Disease"/>
            <person name="Wu L."/>
            <person name="Ma J."/>
        </authorList>
    </citation>
    <scope>NUCLEOTIDE SEQUENCE [LARGE SCALE GENOMIC DNA]</scope>
    <source>
        <strain evidence="2">ICMP 6774ER</strain>
    </source>
</reference>
<evidence type="ECO:0000313" key="1">
    <source>
        <dbReference type="EMBL" id="MFD1935727.1"/>
    </source>
</evidence>
<protein>
    <submittedName>
        <fullName evidence="1">Uncharacterized protein</fullName>
    </submittedName>
</protein>
<dbReference type="RefSeq" id="WP_379575846.1">
    <property type="nucleotide sequence ID" value="NZ_JBHUFV010000047.1"/>
</dbReference>
<sequence>MTVTQFRDLPLADRDREWDAAEAERRVRSWAKAEDAPNAKYREAHIWYDSDNADEFGGYKLPIADVVNGTLKVVPRAIMAAGGVVQGARGGVKIPKDEVDRVKAHLAKYYAKLGETPPWER</sequence>
<keyword evidence="2" id="KW-1185">Reference proteome</keyword>
<accession>A0ABW4T435</accession>
<gene>
    <name evidence="1" type="ORF">ACFSKW_30075</name>
</gene>
<comment type="caution">
    <text evidence="1">The sequence shown here is derived from an EMBL/GenBank/DDBJ whole genome shotgun (WGS) entry which is preliminary data.</text>
</comment>